<dbReference type="Gene3D" id="3.40.50.300">
    <property type="entry name" value="P-loop containing nucleotide triphosphate hydrolases"/>
    <property type="match status" value="2"/>
</dbReference>
<dbReference type="InterPro" id="IPR027417">
    <property type="entry name" value="P-loop_NTPase"/>
</dbReference>
<feature type="domain" description="DNA2/NAM7 helicase-like C-terminal" evidence="5">
    <location>
        <begin position="150"/>
        <end position="227"/>
    </location>
</feature>
<evidence type="ECO:0000256" key="2">
    <source>
        <dbReference type="ARBA" id="ARBA00022801"/>
    </source>
</evidence>
<dbReference type="GO" id="GO:0043139">
    <property type="term" value="F:5'-3' DNA helicase activity"/>
    <property type="evidence" value="ECO:0007669"/>
    <property type="project" value="TreeGrafter"/>
</dbReference>
<proteinExistence type="predicted"/>
<dbReference type="Proteomes" id="UP000596742">
    <property type="component" value="Unassembled WGS sequence"/>
</dbReference>
<evidence type="ECO:0000313" key="6">
    <source>
        <dbReference type="EMBL" id="VDI24105.1"/>
    </source>
</evidence>
<gene>
    <name evidence="6" type="ORF">MGAL_10B089132</name>
</gene>
<organism evidence="6 7">
    <name type="scientific">Mytilus galloprovincialis</name>
    <name type="common">Mediterranean mussel</name>
    <dbReference type="NCBI Taxonomy" id="29158"/>
    <lineage>
        <taxon>Eukaryota</taxon>
        <taxon>Metazoa</taxon>
        <taxon>Spiralia</taxon>
        <taxon>Lophotrochozoa</taxon>
        <taxon>Mollusca</taxon>
        <taxon>Bivalvia</taxon>
        <taxon>Autobranchia</taxon>
        <taxon>Pteriomorphia</taxon>
        <taxon>Mytilida</taxon>
        <taxon>Mytiloidea</taxon>
        <taxon>Mytilidae</taxon>
        <taxon>Mytilinae</taxon>
        <taxon>Mytilus</taxon>
    </lineage>
</organism>
<dbReference type="SUPFAM" id="SSF52540">
    <property type="entry name" value="P-loop containing nucleoside triphosphate hydrolases"/>
    <property type="match status" value="1"/>
</dbReference>
<evidence type="ECO:0000256" key="3">
    <source>
        <dbReference type="ARBA" id="ARBA00022806"/>
    </source>
</evidence>
<evidence type="ECO:0000259" key="5">
    <source>
        <dbReference type="Pfam" id="PF13087"/>
    </source>
</evidence>
<dbReference type="AlphaFoldDB" id="A0A8B6DV28"/>
<dbReference type="Pfam" id="PF13087">
    <property type="entry name" value="AAA_12"/>
    <property type="match status" value="1"/>
</dbReference>
<dbReference type="OrthoDB" id="2285229at2759"/>
<keyword evidence="1" id="KW-0547">Nucleotide-binding</keyword>
<keyword evidence="4" id="KW-0067">ATP-binding</keyword>
<dbReference type="InterPro" id="IPR041679">
    <property type="entry name" value="DNA2/NAM7-like_C"/>
</dbReference>
<keyword evidence="3" id="KW-0347">Helicase</keyword>
<comment type="caution">
    <text evidence="6">The sequence shown here is derived from an EMBL/GenBank/DDBJ whole genome shotgun (WGS) entry which is preliminary data.</text>
</comment>
<dbReference type="GO" id="GO:0005524">
    <property type="term" value="F:ATP binding"/>
    <property type="evidence" value="ECO:0007669"/>
    <property type="project" value="UniProtKB-KW"/>
</dbReference>
<evidence type="ECO:0000313" key="7">
    <source>
        <dbReference type="Proteomes" id="UP000596742"/>
    </source>
</evidence>
<evidence type="ECO:0000256" key="4">
    <source>
        <dbReference type="ARBA" id="ARBA00022840"/>
    </source>
</evidence>
<reference evidence="6" key="1">
    <citation type="submission" date="2018-11" db="EMBL/GenBank/DDBJ databases">
        <authorList>
            <person name="Alioto T."/>
            <person name="Alioto T."/>
        </authorList>
    </citation>
    <scope>NUCLEOTIDE SEQUENCE</scope>
</reference>
<accession>A0A8B6DV28</accession>
<dbReference type="InterPro" id="IPR050534">
    <property type="entry name" value="Coronavir_polyprotein_1ab"/>
</dbReference>
<dbReference type="EMBL" id="UYJE01004003">
    <property type="protein sequence ID" value="VDI24105.1"/>
    <property type="molecule type" value="Genomic_DNA"/>
</dbReference>
<dbReference type="PANTHER" id="PTHR43788:SF16">
    <property type="entry name" value="HELICASE WITH ZINC FINGER 2"/>
    <property type="match status" value="1"/>
</dbReference>
<keyword evidence="2" id="KW-0378">Hydrolase</keyword>
<evidence type="ECO:0000256" key="1">
    <source>
        <dbReference type="ARBA" id="ARBA00022741"/>
    </source>
</evidence>
<dbReference type="PANTHER" id="PTHR43788">
    <property type="entry name" value="DNA2/NAM7 HELICASE FAMILY MEMBER"/>
    <property type="match status" value="1"/>
</dbReference>
<keyword evidence="7" id="KW-1185">Reference proteome</keyword>
<dbReference type="GO" id="GO:0016787">
    <property type="term" value="F:hydrolase activity"/>
    <property type="evidence" value="ECO:0007669"/>
    <property type="project" value="UniProtKB-KW"/>
</dbReference>
<sequence length="247" mass="28322">MYGSTIEQISFPIPGRASVTRSNISDAKADPFLVDHGAVLHHIARQDEKPYASRLREIEKHFSDDVRMLEETVKRNGKPLKTTVEEINAYKDIKSKATKEELPQYDCGMCSEPSTIVPIIATSRKQIILIGDDKQLLLIIKCKEAAKLGLETSLFERYLGNIQSKTMLQEQYRMHPKICKFPSEHFYDGELKTHPKVGISPQPLKMWPRMPDGYYPHVFYQVEGDERLKPMLEMNSPGSTTLKLNKW</sequence>
<name>A0A8B6DV28_MYTGA</name>
<protein>
    <recommendedName>
        <fullName evidence="5">DNA2/NAM7 helicase-like C-terminal domain-containing protein</fullName>
    </recommendedName>
</protein>